<keyword evidence="5 9" id="KW-0997">Cell inner membrane</keyword>
<evidence type="ECO:0000256" key="9">
    <source>
        <dbReference type="RuleBase" id="RU368030"/>
    </source>
</evidence>
<dbReference type="Gene3D" id="3.30.1300.30">
    <property type="entry name" value="GSPII I/J protein-like"/>
    <property type="match status" value="1"/>
</dbReference>
<sequence length="125" mass="13730">MLYKLKRSAGFSLIEVMVALLIVAISLGGVTYTVGNVARNETVIGEKTFARWVAMNQIAKAQIERTWPSIGTSNGDETLAGIVWKWEQKALNTADENVRKIEVSVWSTVSDQENPSVTLTGFLAK</sequence>
<evidence type="ECO:0000256" key="3">
    <source>
        <dbReference type="ARBA" id="ARBA00022475"/>
    </source>
</evidence>
<evidence type="ECO:0000313" key="11">
    <source>
        <dbReference type="EMBL" id="CAA6808098.1"/>
    </source>
</evidence>
<dbReference type="InterPro" id="IPR010052">
    <property type="entry name" value="T2SS_protein-GspI"/>
</dbReference>
<evidence type="ECO:0000259" key="10">
    <source>
        <dbReference type="Pfam" id="PF02501"/>
    </source>
</evidence>
<keyword evidence="6 9" id="KW-0812">Transmembrane</keyword>
<dbReference type="NCBIfam" id="TIGR02532">
    <property type="entry name" value="IV_pilin_GFxxxE"/>
    <property type="match status" value="1"/>
</dbReference>
<dbReference type="AlphaFoldDB" id="A0A6S6SY14"/>
<dbReference type="Pfam" id="PF07963">
    <property type="entry name" value="N_methyl"/>
    <property type="match status" value="1"/>
</dbReference>
<dbReference type="InterPro" id="IPR012902">
    <property type="entry name" value="N_methyl_site"/>
</dbReference>
<evidence type="ECO:0000256" key="8">
    <source>
        <dbReference type="ARBA" id="ARBA00023136"/>
    </source>
</evidence>
<comment type="similarity">
    <text evidence="2 9">Belongs to the GSP I family.</text>
</comment>
<evidence type="ECO:0000256" key="1">
    <source>
        <dbReference type="ARBA" id="ARBA00004377"/>
    </source>
</evidence>
<comment type="subcellular location">
    <subcellularLocation>
        <location evidence="1 9">Cell inner membrane</location>
        <topology evidence="1 9">Single-pass membrane protein</topology>
    </subcellularLocation>
</comment>
<keyword evidence="8 9" id="KW-0472">Membrane</keyword>
<evidence type="ECO:0000256" key="2">
    <source>
        <dbReference type="ARBA" id="ARBA00008358"/>
    </source>
</evidence>
<comment type="function">
    <text evidence="9">Component of the type II secretion system required for the energy-dependent secretion of extracellular factors such as proteases and toxins from the periplasm.</text>
</comment>
<dbReference type="InterPro" id="IPR003413">
    <property type="entry name" value="T2SS_GspI_C"/>
</dbReference>
<keyword evidence="4 9" id="KW-0488">Methylation</keyword>
<organism evidence="11">
    <name type="scientific">uncultured Thiotrichaceae bacterium</name>
    <dbReference type="NCBI Taxonomy" id="298394"/>
    <lineage>
        <taxon>Bacteria</taxon>
        <taxon>Pseudomonadati</taxon>
        <taxon>Pseudomonadota</taxon>
        <taxon>Gammaproteobacteria</taxon>
        <taxon>Thiotrichales</taxon>
        <taxon>Thiotrichaceae</taxon>
        <taxon>environmental samples</taxon>
    </lineage>
</organism>
<dbReference type="PANTHER" id="PTHR38779:SF2">
    <property type="entry name" value="TYPE II SECRETION SYSTEM PROTEIN I-RELATED"/>
    <property type="match status" value="1"/>
</dbReference>
<accession>A0A6S6SY14</accession>
<name>A0A6S6SY14_9GAMM</name>
<feature type="transmembrane region" description="Helical" evidence="9">
    <location>
        <begin position="12"/>
        <end position="34"/>
    </location>
</feature>
<comment type="subunit">
    <text evidence="9">Type II secretion is composed of four main components: the outer membrane complex, the inner membrane complex, the cytoplasmic secretion ATPase and the periplasm-spanning pseudopilus.</text>
</comment>
<feature type="domain" description="Type II secretion system protein GspI C-terminal" evidence="10">
    <location>
        <begin position="46"/>
        <end position="123"/>
    </location>
</feature>
<reference evidence="11" key="1">
    <citation type="submission" date="2020-01" db="EMBL/GenBank/DDBJ databases">
        <authorList>
            <person name="Meier V. D."/>
            <person name="Meier V D."/>
        </authorList>
    </citation>
    <scope>NUCLEOTIDE SEQUENCE</scope>
    <source>
        <strain evidence="11">HLG_WM_MAG_07</strain>
    </source>
</reference>
<dbReference type="GO" id="GO:0015627">
    <property type="term" value="C:type II protein secretion system complex"/>
    <property type="evidence" value="ECO:0007669"/>
    <property type="project" value="UniProtKB-UniRule"/>
</dbReference>
<dbReference type="NCBIfam" id="TIGR01707">
    <property type="entry name" value="gspI"/>
    <property type="match status" value="1"/>
</dbReference>
<evidence type="ECO:0000256" key="7">
    <source>
        <dbReference type="ARBA" id="ARBA00022989"/>
    </source>
</evidence>
<dbReference type="Pfam" id="PF02501">
    <property type="entry name" value="T2SSI"/>
    <property type="match status" value="1"/>
</dbReference>
<dbReference type="GO" id="GO:0015628">
    <property type="term" value="P:protein secretion by the type II secretion system"/>
    <property type="evidence" value="ECO:0007669"/>
    <property type="project" value="UniProtKB-UniRule"/>
</dbReference>
<dbReference type="SUPFAM" id="SSF54523">
    <property type="entry name" value="Pili subunits"/>
    <property type="match status" value="1"/>
</dbReference>
<dbReference type="InterPro" id="IPR045584">
    <property type="entry name" value="Pilin-like"/>
</dbReference>
<proteinExistence type="inferred from homology"/>
<dbReference type="PANTHER" id="PTHR38779">
    <property type="entry name" value="TYPE II SECRETION SYSTEM PROTEIN I-RELATED"/>
    <property type="match status" value="1"/>
</dbReference>
<evidence type="ECO:0000256" key="6">
    <source>
        <dbReference type="ARBA" id="ARBA00022692"/>
    </source>
</evidence>
<protein>
    <recommendedName>
        <fullName evidence="9">Type II secretion system protein I</fullName>
        <shortName evidence="9">T2SS minor pseudopilin I</shortName>
    </recommendedName>
</protein>
<dbReference type="GO" id="GO:0005886">
    <property type="term" value="C:plasma membrane"/>
    <property type="evidence" value="ECO:0007669"/>
    <property type="project" value="UniProtKB-SubCell"/>
</dbReference>
<keyword evidence="7 9" id="KW-1133">Transmembrane helix</keyword>
<comment type="PTM">
    <text evidence="9">Cleaved by prepilin peptidase.</text>
</comment>
<dbReference type="EMBL" id="CACVAY010000036">
    <property type="protein sequence ID" value="CAA6808098.1"/>
    <property type="molecule type" value="Genomic_DNA"/>
</dbReference>
<keyword evidence="3" id="KW-1003">Cell membrane</keyword>
<evidence type="ECO:0000256" key="5">
    <source>
        <dbReference type="ARBA" id="ARBA00022519"/>
    </source>
</evidence>
<gene>
    <name evidence="11" type="ORF">HELGO_WM12726</name>
</gene>
<evidence type="ECO:0000256" key="4">
    <source>
        <dbReference type="ARBA" id="ARBA00022481"/>
    </source>
</evidence>